<dbReference type="InterPro" id="IPR036736">
    <property type="entry name" value="ACP-like_sf"/>
</dbReference>
<dbReference type="EMBL" id="CP031124">
    <property type="protein sequence ID" value="AXF85599.1"/>
    <property type="molecule type" value="Genomic_DNA"/>
</dbReference>
<evidence type="ECO:0000259" key="6">
    <source>
        <dbReference type="PROSITE" id="PS50075"/>
    </source>
</evidence>
<dbReference type="Gene3D" id="3.40.50.850">
    <property type="entry name" value="Isochorismatase-like"/>
    <property type="match status" value="1"/>
</dbReference>
<dbReference type="Proteomes" id="UP000252182">
    <property type="component" value="Chromosome"/>
</dbReference>
<evidence type="ECO:0000256" key="1">
    <source>
        <dbReference type="ARBA" id="ARBA00004924"/>
    </source>
</evidence>
<dbReference type="GO" id="GO:0008908">
    <property type="term" value="F:isochorismatase activity"/>
    <property type="evidence" value="ECO:0007669"/>
    <property type="project" value="UniProtKB-EC"/>
</dbReference>
<dbReference type="PANTHER" id="PTHR43540">
    <property type="entry name" value="PEROXYUREIDOACRYLATE/UREIDOACRYLATE AMIDOHYDROLASE-RELATED"/>
    <property type="match status" value="1"/>
</dbReference>
<evidence type="ECO:0000313" key="8">
    <source>
        <dbReference type="Proteomes" id="UP000252182"/>
    </source>
</evidence>
<dbReference type="InterPro" id="IPR036380">
    <property type="entry name" value="Isochorismatase-like_sf"/>
</dbReference>
<dbReference type="SUPFAM" id="SSF47336">
    <property type="entry name" value="ACP-like"/>
    <property type="match status" value="1"/>
</dbReference>
<dbReference type="Gene3D" id="1.10.1200.10">
    <property type="entry name" value="ACP-like"/>
    <property type="match status" value="1"/>
</dbReference>
<evidence type="ECO:0000256" key="5">
    <source>
        <dbReference type="PIRSR" id="PIRSR001111-50"/>
    </source>
</evidence>
<dbReference type="SUPFAM" id="SSF52499">
    <property type="entry name" value="Isochorismatase-like hydrolases"/>
    <property type="match status" value="1"/>
</dbReference>
<dbReference type="KEGG" id="hyf:DTO96_101330"/>
<feature type="domain" description="Carrier" evidence="6">
    <location>
        <begin position="217"/>
        <end position="293"/>
    </location>
</feature>
<comment type="pathway">
    <text evidence="1">Siderophore biosynthesis.</text>
</comment>
<dbReference type="InterPro" id="IPR016291">
    <property type="entry name" value="Isochorismatase"/>
</dbReference>
<dbReference type="InterPro" id="IPR050272">
    <property type="entry name" value="Isochorismatase-like_hydrls"/>
</dbReference>
<keyword evidence="3 7" id="KW-0378">Hydrolase</keyword>
<dbReference type="InterPro" id="IPR009081">
    <property type="entry name" value="PP-bd_ACP"/>
</dbReference>
<keyword evidence="5" id="KW-0596">Phosphopantetheine</keyword>
<protein>
    <recommendedName>
        <fullName evidence="2">isochorismatase</fullName>
        <ecNumber evidence="2">3.3.2.1</ecNumber>
    </recommendedName>
</protein>
<dbReference type="InterPro" id="IPR000868">
    <property type="entry name" value="Isochorismatase-like_dom"/>
</dbReference>
<dbReference type="EC" id="3.3.2.1" evidence="2"/>
<comment type="cofactor">
    <cofactor evidence="5">
        <name>pantetheine 4'-phosphate</name>
        <dbReference type="ChEBI" id="CHEBI:47942"/>
    </cofactor>
    <text evidence="5">Binds 1 phosphopantetheine covalently.</text>
</comment>
<dbReference type="PROSITE" id="PS50075">
    <property type="entry name" value="CARRIER"/>
    <property type="match status" value="1"/>
</dbReference>
<keyword evidence="8" id="KW-1185">Reference proteome</keyword>
<sequence>MSIPRISSYPMPSASNVPQAKLNWRCDAKRAVLLIHDMQSYFVNFFDASKSPIPELLSNIARIKSVCKALGVPVVYSAQPAQQSLLERGILQEWWGNGVTAFPEQVDIVPELSPSEGDVVLTKWRYSAFSKSTLASDMQAQQRDQLIICGVYAHIGCQTTAVEAFMRDMQVFFVADGVADFSFTQHEEALAYVSRCCGIVQSTAQLLSVLQPETETDALPRNLVQLTAQVARLIEIPVADLEAEDNLIFAGLDSIRLMSLVERWKRSGSRLDFVDLAQKTTLNEWWALLQGQSVQQFERNEN</sequence>
<dbReference type="Pfam" id="PF00550">
    <property type="entry name" value="PP-binding"/>
    <property type="match status" value="1"/>
</dbReference>
<keyword evidence="5" id="KW-0597">Phosphoprotein</keyword>
<dbReference type="AlphaFoldDB" id="A0A345DB61"/>
<evidence type="ECO:0000256" key="4">
    <source>
        <dbReference type="ARBA" id="ARBA00048590"/>
    </source>
</evidence>
<feature type="modified residue" description="O-(pantetheine 4'-phosphoryl)serine" evidence="5">
    <location>
        <position position="254"/>
    </location>
</feature>
<evidence type="ECO:0000256" key="3">
    <source>
        <dbReference type="ARBA" id="ARBA00022801"/>
    </source>
</evidence>
<name>A0A345DB61_9BURK</name>
<dbReference type="PANTHER" id="PTHR43540:SF3">
    <property type="entry name" value="ENTEROBACTIN SYNTHASE COMPONENT B"/>
    <property type="match status" value="1"/>
</dbReference>
<reference evidence="8" key="1">
    <citation type="submission" date="2018-07" db="EMBL/GenBank/DDBJ databases">
        <authorList>
            <person name="Kim H."/>
        </authorList>
    </citation>
    <scope>NUCLEOTIDE SEQUENCE [LARGE SCALE GENOMIC DNA]</scope>
    <source>
        <strain evidence="8">F02</strain>
    </source>
</reference>
<organism evidence="7 8">
    <name type="scientific">Ephemeroptericola cinctiostellae</name>
    <dbReference type="NCBI Taxonomy" id="2268024"/>
    <lineage>
        <taxon>Bacteria</taxon>
        <taxon>Pseudomonadati</taxon>
        <taxon>Pseudomonadota</taxon>
        <taxon>Betaproteobacteria</taxon>
        <taxon>Burkholderiales</taxon>
        <taxon>Burkholderiaceae</taxon>
        <taxon>Ephemeroptericola</taxon>
    </lineage>
</organism>
<dbReference type="Pfam" id="PF00857">
    <property type="entry name" value="Isochorismatase"/>
    <property type="match status" value="1"/>
</dbReference>
<evidence type="ECO:0000256" key="2">
    <source>
        <dbReference type="ARBA" id="ARBA00012100"/>
    </source>
</evidence>
<accession>A0A345DB61</accession>
<gene>
    <name evidence="7" type="primary">dhbB</name>
    <name evidence="7" type="ORF">DTO96_101330</name>
</gene>
<dbReference type="RefSeq" id="WP_114562778.1">
    <property type="nucleotide sequence ID" value="NZ_CP031124.1"/>
</dbReference>
<dbReference type="PIRSF" id="PIRSF001111">
    <property type="entry name" value="Isochorismatase"/>
    <property type="match status" value="1"/>
</dbReference>
<evidence type="ECO:0000313" key="7">
    <source>
        <dbReference type="EMBL" id="AXF85599.1"/>
    </source>
</evidence>
<comment type="catalytic activity">
    <reaction evidence="4">
        <text>isochorismate + H2O = (2S,3S)-2,3-dihydroxy-2,3-dihydrobenzoate + pyruvate</text>
        <dbReference type="Rhea" id="RHEA:11112"/>
        <dbReference type="ChEBI" id="CHEBI:15361"/>
        <dbReference type="ChEBI" id="CHEBI:15377"/>
        <dbReference type="ChEBI" id="CHEBI:29780"/>
        <dbReference type="ChEBI" id="CHEBI:58764"/>
        <dbReference type="EC" id="3.3.2.1"/>
    </reaction>
</comment>
<dbReference type="OrthoDB" id="5794853at2"/>
<dbReference type="PRINTS" id="PR01398">
    <property type="entry name" value="ISCHRISMTASE"/>
</dbReference>
<proteinExistence type="predicted"/>